<feature type="transmembrane region" description="Helical" evidence="1">
    <location>
        <begin position="77"/>
        <end position="98"/>
    </location>
</feature>
<feature type="transmembrane region" description="Helical" evidence="1">
    <location>
        <begin position="421"/>
        <end position="438"/>
    </location>
</feature>
<evidence type="ECO:0000313" key="2">
    <source>
        <dbReference type="EMBL" id="GAA5193993.1"/>
    </source>
</evidence>
<reference evidence="3" key="1">
    <citation type="journal article" date="2019" name="Int. J. Syst. Evol. Microbiol.">
        <title>The Global Catalogue of Microorganisms (GCM) 10K type strain sequencing project: providing services to taxonomists for standard genome sequencing and annotation.</title>
        <authorList>
            <consortium name="The Broad Institute Genomics Platform"/>
            <consortium name="The Broad Institute Genome Sequencing Center for Infectious Disease"/>
            <person name="Wu L."/>
            <person name="Ma J."/>
        </authorList>
    </citation>
    <scope>NUCLEOTIDE SEQUENCE [LARGE SCALE GENOMIC DNA]</scope>
    <source>
        <strain evidence="3">JCM 18514</strain>
    </source>
</reference>
<dbReference type="Proteomes" id="UP001500200">
    <property type="component" value="Unassembled WGS sequence"/>
</dbReference>
<feature type="transmembrane region" description="Helical" evidence="1">
    <location>
        <begin position="289"/>
        <end position="308"/>
    </location>
</feature>
<feature type="transmembrane region" description="Helical" evidence="1">
    <location>
        <begin position="391"/>
        <end position="409"/>
    </location>
</feature>
<feature type="transmembrane region" description="Helical" evidence="1">
    <location>
        <begin position="240"/>
        <end position="260"/>
    </location>
</feature>
<keyword evidence="1" id="KW-1133">Transmembrane helix</keyword>
<gene>
    <name evidence="2" type="ORF">GCM10023346_20380</name>
</gene>
<accession>A0ABP9SC17</accession>
<feature type="transmembrane region" description="Helical" evidence="1">
    <location>
        <begin position="477"/>
        <end position="497"/>
    </location>
</feature>
<keyword evidence="1" id="KW-0472">Membrane</keyword>
<feature type="transmembrane region" description="Helical" evidence="1">
    <location>
        <begin position="444"/>
        <end position="465"/>
    </location>
</feature>
<protein>
    <recommendedName>
        <fullName evidence="4">Glycosyltransferase</fullName>
    </recommendedName>
</protein>
<keyword evidence="3" id="KW-1185">Reference proteome</keyword>
<dbReference type="RefSeq" id="WP_345449270.1">
    <property type="nucleotide sequence ID" value="NZ_BAABKK010000011.1"/>
</dbReference>
<evidence type="ECO:0000313" key="3">
    <source>
        <dbReference type="Proteomes" id="UP001500200"/>
    </source>
</evidence>
<feature type="transmembrane region" description="Helical" evidence="1">
    <location>
        <begin position="337"/>
        <end position="358"/>
    </location>
</feature>
<sequence length="631" mass="67697">MAVQTPWRVSTARLHRSDVGVVPFRTSDTKHLHQAQHRADRGDPRIMGALAVMAATALILGVWALKTVNAQDIGGAGLIQVLPFAYFFALGLSLAGFVGSLGLKVLRPWLLVIQLLVLIVILHGADPIIHGLPRLEASYRHLGITDYITQSGGLDRKLDAYFNWPGFFGLLAMLSNTTGVHDLTWAATWAPVGVNVLLMPALLALALRLTSTRRQAWAGVWMFYLASWVGQDYLSPQACALLLLLTLVACVLTVFPGWPWKPGNKLASRLRNLVRRLEPVKPAPIPAELSRSAFIILAAVCAVLLAGMTVAHQLTPFAAIPILALLALSGRCRLRFLPVLALLFPVCWLVLAATPFLIGHLHTLFGSIGNINAAASASLLNRVGGNPAHQFIVYSRLAEGALVWGLAGLGSLRGRRLGTRWLAAAMGTVAPFVMFPLQSYGGELLLRIYLFSLPFAASLVVLPFLPAGPSPPGLRQLAALLMLGSVIAAGTVTTRYGNDAIENFTPDEIALVNQLYATAPRGSVLIEAVHDTAWRYEHYTGYRYQTVLQAEPARPGDPQPGCASITQLVPSAGAYLIVTASQVAAADLLNTGPSEGLPHFIDRCAVQGGWTVEYRNGGGVIYHLQGAPNGI</sequence>
<evidence type="ECO:0000256" key="1">
    <source>
        <dbReference type="SAM" id="Phobius"/>
    </source>
</evidence>
<name>A0ABP9SC17_9MICC</name>
<comment type="caution">
    <text evidence="2">The sequence shown here is derived from an EMBL/GenBank/DDBJ whole genome shotgun (WGS) entry which is preliminary data.</text>
</comment>
<evidence type="ECO:0008006" key="4">
    <source>
        <dbReference type="Google" id="ProtNLM"/>
    </source>
</evidence>
<dbReference type="EMBL" id="BAABKK010000011">
    <property type="protein sequence ID" value="GAA5193993.1"/>
    <property type="molecule type" value="Genomic_DNA"/>
</dbReference>
<feature type="transmembrane region" description="Helical" evidence="1">
    <location>
        <begin position="46"/>
        <end position="65"/>
    </location>
</feature>
<keyword evidence="1" id="KW-0812">Transmembrane</keyword>
<organism evidence="2 3">
    <name type="scientific">Arthrobacter gyeryongensis</name>
    <dbReference type="NCBI Taxonomy" id="1650592"/>
    <lineage>
        <taxon>Bacteria</taxon>
        <taxon>Bacillati</taxon>
        <taxon>Actinomycetota</taxon>
        <taxon>Actinomycetes</taxon>
        <taxon>Micrococcales</taxon>
        <taxon>Micrococcaceae</taxon>
        <taxon>Arthrobacter</taxon>
    </lineage>
</organism>
<feature type="transmembrane region" description="Helical" evidence="1">
    <location>
        <begin position="105"/>
        <end position="125"/>
    </location>
</feature>
<proteinExistence type="predicted"/>
<feature type="transmembrane region" description="Helical" evidence="1">
    <location>
        <begin position="183"/>
        <end position="204"/>
    </location>
</feature>